<dbReference type="Pfam" id="PF07499">
    <property type="entry name" value="RuvA_C"/>
    <property type="match status" value="1"/>
</dbReference>
<comment type="caution">
    <text evidence="6">Lacks conserved residue(s) required for the propagation of feature annotation.</text>
</comment>
<dbReference type="SUPFAM" id="SSF47781">
    <property type="entry name" value="RuvA domain 2-like"/>
    <property type="match status" value="1"/>
</dbReference>
<dbReference type="Proteomes" id="UP000325292">
    <property type="component" value="Chromosome"/>
</dbReference>
<dbReference type="Pfam" id="PF01330">
    <property type="entry name" value="RuvA_N"/>
    <property type="match status" value="1"/>
</dbReference>
<proteinExistence type="inferred from homology"/>
<dbReference type="NCBIfam" id="TIGR00084">
    <property type="entry name" value="ruvA"/>
    <property type="match status" value="1"/>
</dbReference>
<evidence type="ECO:0000256" key="5">
    <source>
        <dbReference type="ARBA" id="ARBA00023204"/>
    </source>
</evidence>
<dbReference type="SUPFAM" id="SSF46929">
    <property type="entry name" value="DNA helicase RuvA subunit, C-terminal domain"/>
    <property type="match status" value="1"/>
</dbReference>
<comment type="domain">
    <text evidence="6">Has three domains with a flexible linker between the domains II and III and assumes an 'L' shape. Domain III is highly mobile and contacts RuvB.</text>
</comment>
<feature type="domain" description="Holliday junction DNA helicase RuvA C-terminal" evidence="8">
    <location>
        <begin position="153"/>
        <end position="194"/>
    </location>
</feature>
<dbReference type="Gene3D" id="1.10.8.10">
    <property type="entry name" value="DNA helicase RuvA subunit, C-terminal domain"/>
    <property type="match status" value="1"/>
</dbReference>
<evidence type="ECO:0000256" key="2">
    <source>
        <dbReference type="ARBA" id="ARBA00022763"/>
    </source>
</evidence>
<dbReference type="HAMAP" id="MF_00031">
    <property type="entry name" value="DNA_HJ_migration_RuvA"/>
    <property type="match status" value="1"/>
</dbReference>
<keyword evidence="2 6" id="KW-0227">DNA damage</keyword>
<sequence>MISELTGKIVHKDDDACVVDVHGIGFRVDMSKRALAALPDVQNPVHLYTHLVVREDNWRLIGFLEVEERETFLDLIAVGGMGIKTALSVLGVLGVDGLEEAISQEQWQTIKDAPGVGAKLAQRILLELSGKWQNKPRRHSPNAGPSLPRSVKLDDVGEALMALGYSLEEAQAASRQTAAEGDLADRIREALRTLDRR</sequence>
<dbReference type="Gene3D" id="2.40.50.140">
    <property type="entry name" value="Nucleic acid-binding proteins"/>
    <property type="match status" value="1"/>
</dbReference>
<keyword evidence="5 6" id="KW-0234">DNA repair</keyword>
<evidence type="ECO:0000313" key="10">
    <source>
        <dbReference type="Proteomes" id="UP000325292"/>
    </source>
</evidence>
<protein>
    <recommendedName>
        <fullName evidence="6">Holliday junction branch migration complex subunit RuvA</fullName>
    </recommendedName>
</protein>
<dbReference type="InterPro" id="IPR013849">
    <property type="entry name" value="DNA_helicase_Holl-junc_RuvA_I"/>
</dbReference>
<feature type="region of interest" description="Domain III" evidence="6">
    <location>
        <begin position="143"/>
        <end position="197"/>
    </location>
</feature>
<reference evidence="9 10" key="1">
    <citation type="journal article" date="2019" name="Sci. Rep.">
        <title>Sulfobacillus thermotolerans: new insights into resistance and metabolic capacities of acidophilic chemolithotrophs.</title>
        <authorList>
            <person name="Panyushkina A.E."/>
            <person name="Babenko V.V."/>
            <person name="Nikitina A.S."/>
            <person name="Selezneva O.V."/>
            <person name="Tsaplina I.A."/>
            <person name="Letarova M.A."/>
            <person name="Kostryukova E.S."/>
            <person name="Letarov A.V."/>
        </authorList>
    </citation>
    <scope>NUCLEOTIDE SEQUENCE [LARGE SCALE GENOMIC DNA]</scope>
    <source>
        <strain evidence="9 10">Kr1</strain>
    </source>
</reference>
<dbReference type="RefSeq" id="WP_103376537.1">
    <property type="nucleotide sequence ID" value="NZ_CP133983.1"/>
</dbReference>
<accession>A0ABM6RS75</accession>
<gene>
    <name evidence="6" type="primary">ruvA</name>
    <name evidence="9" type="ORF">BXT84_10210</name>
</gene>
<dbReference type="SUPFAM" id="SSF50249">
    <property type="entry name" value="Nucleic acid-binding proteins"/>
    <property type="match status" value="1"/>
</dbReference>
<dbReference type="InterPro" id="IPR012340">
    <property type="entry name" value="NA-bd_OB-fold"/>
</dbReference>
<keyword evidence="3 6" id="KW-0238">DNA-binding</keyword>
<keyword evidence="4 6" id="KW-0233">DNA recombination</keyword>
<evidence type="ECO:0000256" key="1">
    <source>
        <dbReference type="ARBA" id="ARBA00022490"/>
    </source>
</evidence>
<dbReference type="InterPro" id="IPR010994">
    <property type="entry name" value="RuvA_2-like"/>
</dbReference>
<comment type="subunit">
    <text evidence="6">Homotetramer. Forms an RuvA(8)-RuvB(12)-Holliday junction (HJ) complex. HJ DNA is sandwiched between 2 RuvA tetramers; dsDNA enters through RuvA and exits via RuvB. An RuvB hexamer assembles on each DNA strand where it exits the tetramer. Each RuvB hexamer is contacted by two RuvA subunits (via domain III) on 2 adjacent RuvB subunits; this complex drives branch migration. In the full resolvosome a probable DNA-RuvA(4)-RuvB(12)-RuvC(2) complex forms which resolves the HJ.</text>
</comment>
<dbReference type="InterPro" id="IPR011114">
    <property type="entry name" value="RuvA_C"/>
</dbReference>
<keyword evidence="10" id="KW-1185">Reference proteome</keyword>
<dbReference type="CDD" id="cd14332">
    <property type="entry name" value="UBA_RuvA_C"/>
    <property type="match status" value="1"/>
</dbReference>
<evidence type="ECO:0000259" key="8">
    <source>
        <dbReference type="Pfam" id="PF07499"/>
    </source>
</evidence>
<dbReference type="Pfam" id="PF14520">
    <property type="entry name" value="HHH_5"/>
    <property type="match status" value="1"/>
</dbReference>
<evidence type="ECO:0000256" key="4">
    <source>
        <dbReference type="ARBA" id="ARBA00023172"/>
    </source>
</evidence>
<comment type="similarity">
    <text evidence="6">Belongs to the RuvA family.</text>
</comment>
<comment type="subcellular location">
    <subcellularLocation>
        <location evidence="6">Cytoplasm</location>
    </subcellularLocation>
</comment>
<evidence type="ECO:0000256" key="3">
    <source>
        <dbReference type="ARBA" id="ARBA00023125"/>
    </source>
</evidence>
<feature type="region of interest" description="Domain I" evidence="6">
    <location>
        <begin position="1"/>
        <end position="64"/>
    </location>
</feature>
<evidence type="ECO:0000313" key="9">
    <source>
        <dbReference type="EMBL" id="AUW94264.1"/>
    </source>
</evidence>
<dbReference type="InterPro" id="IPR036267">
    <property type="entry name" value="RuvA_C_sf"/>
</dbReference>
<dbReference type="EMBL" id="CP019454">
    <property type="protein sequence ID" value="AUW94264.1"/>
    <property type="molecule type" value="Genomic_DNA"/>
</dbReference>
<comment type="function">
    <text evidence="6">The RuvA-RuvB-RuvC complex processes Holliday junction (HJ) DNA during genetic recombination and DNA repair, while the RuvA-RuvB complex plays an important role in the rescue of blocked DNA replication forks via replication fork reversal (RFR). RuvA specifically binds to HJ cruciform DNA, conferring on it an open structure. The RuvB hexamer acts as an ATP-dependent pump, pulling dsDNA into and through the RuvAB complex. HJ branch migration allows RuvC to scan DNA until it finds its consensus sequence, where it cleaves and resolves the cruciform DNA.</text>
</comment>
<dbReference type="Gene3D" id="1.10.150.20">
    <property type="entry name" value="5' to 3' exonuclease, C-terminal subdomain"/>
    <property type="match status" value="1"/>
</dbReference>
<evidence type="ECO:0000256" key="6">
    <source>
        <dbReference type="HAMAP-Rule" id="MF_00031"/>
    </source>
</evidence>
<feature type="domain" description="DNA helicase Holliday junction RuvA type" evidence="7">
    <location>
        <begin position="1"/>
        <end position="60"/>
    </location>
</feature>
<evidence type="ECO:0000259" key="7">
    <source>
        <dbReference type="Pfam" id="PF01330"/>
    </source>
</evidence>
<dbReference type="InterPro" id="IPR000085">
    <property type="entry name" value="RuvA"/>
</dbReference>
<keyword evidence="1 6" id="KW-0963">Cytoplasm</keyword>
<name>A0ABM6RS75_9FIRM</name>
<organism evidence="9 10">
    <name type="scientific">Sulfobacillus thermotolerans</name>
    <dbReference type="NCBI Taxonomy" id="338644"/>
    <lineage>
        <taxon>Bacteria</taxon>
        <taxon>Bacillati</taxon>
        <taxon>Bacillota</taxon>
        <taxon>Clostridia</taxon>
        <taxon>Eubacteriales</taxon>
        <taxon>Clostridiales Family XVII. Incertae Sedis</taxon>
        <taxon>Sulfobacillus</taxon>
    </lineage>
</organism>